<proteinExistence type="predicted"/>
<organism evidence="2">
    <name type="scientific">marine metagenome</name>
    <dbReference type="NCBI Taxonomy" id="408172"/>
    <lineage>
        <taxon>unclassified sequences</taxon>
        <taxon>metagenomes</taxon>
        <taxon>ecological metagenomes</taxon>
    </lineage>
</organism>
<feature type="non-terminal residue" evidence="2">
    <location>
        <position position="1"/>
    </location>
</feature>
<protein>
    <submittedName>
        <fullName evidence="2">Uncharacterized protein</fullName>
    </submittedName>
</protein>
<evidence type="ECO:0000313" key="2">
    <source>
        <dbReference type="EMBL" id="SVE17126.1"/>
    </source>
</evidence>
<feature type="non-terminal residue" evidence="2">
    <location>
        <position position="105"/>
    </location>
</feature>
<accession>A0A383BAC0</accession>
<evidence type="ECO:0000256" key="1">
    <source>
        <dbReference type="SAM" id="Phobius"/>
    </source>
</evidence>
<name>A0A383BAC0_9ZZZZ</name>
<reference evidence="2" key="1">
    <citation type="submission" date="2018-05" db="EMBL/GenBank/DDBJ databases">
        <authorList>
            <person name="Lanie J.A."/>
            <person name="Ng W.-L."/>
            <person name="Kazmierczak K.M."/>
            <person name="Andrzejewski T.M."/>
            <person name="Davidsen T.M."/>
            <person name="Wayne K.J."/>
            <person name="Tettelin H."/>
            <person name="Glass J.I."/>
            <person name="Rusch D."/>
            <person name="Podicherti R."/>
            <person name="Tsui H.-C.T."/>
            <person name="Winkler M.E."/>
        </authorList>
    </citation>
    <scope>NUCLEOTIDE SEQUENCE</scope>
</reference>
<keyword evidence="1" id="KW-0812">Transmembrane</keyword>
<feature type="transmembrane region" description="Helical" evidence="1">
    <location>
        <begin position="84"/>
        <end position="104"/>
    </location>
</feature>
<keyword evidence="1" id="KW-0472">Membrane</keyword>
<sequence>MIFPTRTQLVLICVSILVNTALFIYSVDSTPYPDGPYLNATYHSAADGQRYWGVALNLIEKGEFSIPQLWDSRPDTPLARSGPLYPLVIALIIKLIGFDNAPLLI</sequence>
<keyword evidence="1" id="KW-1133">Transmembrane helix</keyword>
<dbReference type="AlphaFoldDB" id="A0A383BAC0"/>
<dbReference type="EMBL" id="UINC01198938">
    <property type="protein sequence ID" value="SVE17126.1"/>
    <property type="molecule type" value="Genomic_DNA"/>
</dbReference>
<gene>
    <name evidence="2" type="ORF">METZ01_LOCUS469980</name>
</gene>
<feature type="transmembrane region" description="Helical" evidence="1">
    <location>
        <begin position="9"/>
        <end position="27"/>
    </location>
</feature>